<dbReference type="InterPro" id="IPR056412">
    <property type="entry name" value="Ig_CycH"/>
</dbReference>
<keyword evidence="3" id="KW-0201">Cytochrome c-type biogenesis</keyword>
<comment type="subcellular location">
    <subcellularLocation>
        <location evidence="1">Cell envelope</location>
    </subcellularLocation>
</comment>
<dbReference type="PANTHER" id="PTHR47870:SF1">
    <property type="entry name" value="CYTOCHROME C-TYPE BIOGENESIS PROTEIN CCMH"/>
    <property type="match status" value="1"/>
</dbReference>
<sequence>MMNLYLWFVLMLVMSSAWLVWFLYRPLKNNVLDLEKSNIALGKQKQAELEQDLQRELIDESVFEDAKDEIAQVLAVEMMQIATTTTVETQKPIPIWLAVLIVTALSITSLGVYQTLTSQSITSQNATTLQTEKPPTLAQSIVNIRKRLAEQPDDAKSWRLLGLALFDSDQLSESLEAYEKSYRLNPKNEIMLVEYASTLAKSQGNQFKGRVSTLVREALEVNQNNVDALYLAGWVAINAQRLELTQMLWQRALSLLPENQADRMTLQRMLNELAQMRNADGKSTTTQNKPIAQHQVTIKIALSERLHQAEFKDYYLMVYVKAAQGRPMPIAIQKIKLKDFSGVVILTDKNSVMPTQQLSQASKVLAVGTPKQVGFGNTTSG</sequence>
<dbReference type="GO" id="GO:0005886">
    <property type="term" value="C:plasma membrane"/>
    <property type="evidence" value="ECO:0007669"/>
    <property type="project" value="TreeGrafter"/>
</dbReference>
<name>A0A853F5N4_9GAMM</name>
<dbReference type="SMART" id="SM00028">
    <property type="entry name" value="TPR"/>
    <property type="match status" value="2"/>
</dbReference>
<dbReference type="Gene3D" id="1.25.40.10">
    <property type="entry name" value="Tetratricopeptide repeat domain"/>
    <property type="match status" value="1"/>
</dbReference>
<dbReference type="AlphaFoldDB" id="A0A853F5N4"/>
<dbReference type="GO" id="GO:0030313">
    <property type="term" value="C:cell envelope"/>
    <property type="evidence" value="ECO:0007669"/>
    <property type="project" value="UniProtKB-SubCell"/>
</dbReference>
<dbReference type="Pfam" id="PF23914">
    <property type="entry name" value="TPR_CcmH_CycH"/>
    <property type="match status" value="1"/>
</dbReference>
<proteinExistence type="predicted"/>
<evidence type="ECO:0000259" key="8">
    <source>
        <dbReference type="Pfam" id="PF23914"/>
    </source>
</evidence>
<dbReference type="InterPro" id="IPR011990">
    <property type="entry name" value="TPR-like_helical_dom_sf"/>
</dbReference>
<dbReference type="GO" id="GO:0017004">
    <property type="term" value="P:cytochrome complex assembly"/>
    <property type="evidence" value="ECO:0007669"/>
    <property type="project" value="UniProtKB-KW"/>
</dbReference>
<dbReference type="NCBIfam" id="TIGR03142">
    <property type="entry name" value="cytochro_ccmI"/>
    <property type="match status" value="1"/>
</dbReference>
<evidence type="ECO:0000256" key="6">
    <source>
        <dbReference type="SAM" id="Phobius"/>
    </source>
</evidence>
<feature type="transmembrane region" description="Helical" evidence="6">
    <location>
        <begin position="95"/>
        <end position="116"/>
    </location>
</feature>
<evidence type="ECO:0000313" key="10">
    <source>
        <dbReference type="Proteomes" id="UP000568751"/>
    </source>
</evidence>
<feature type="domain" description="Cytochrome c-type biogenesis protein H Ig-like" evidence="7">
    <location>
        <begin position="296"/>
        <end position="364"/>
    </location>
</feature>
<organism evidence="9 10">
    <name type="scientific">Candidatus Thiodubiliella endoseptemdiera</name>
    <dbReference type="NCBI Taxonomy" id="2738886"/>
    <lineage>
        <taxon>Bacteria</taxon>
        <taxon>Pseudomonadati</taxon>
        <taxon>Pseudomonadota</taxon>
        <taxon>Gammaproteobacteria</taxon>
        <taxon>Candidatus Pseudothioglobaceae</taxon>
        <taxon>Candidatus Thiodubiliella</taxon>
    </lineage>
</organism>
<gene>
    <name evidence="9" type="primary">ccmI</name>
    <name evidence="9" type="ORF">H0A76_03765</name>
</gene>
<evidence type="ECO:0000256" key="2">
    <source>
        <dbReference type="ARBA" id="ARBA00022737"/>
    </source>
</evidence>
<evidence type="ECO:0000256" key="5">
    <source>
        <dbReference type="PROSITE-ProRule" id="PRU00339"/>
    </source>
</evidence>
<dbReference type="PANTHER" id="PTHR47870">
    <property type="entry name" value="CYTOCHROME C-TYPE BIOGENESIS PROTEIN CCMH"/>
    <property type="match status" value="1"/>
</dbReference>
<dbReference type="Proteomes" id="UP000568751">
    <property type="component" value="Unassembled WGS sequence"/>
</dbReference>
<dbReference type="Pfam" id="PF23892">
    <property type="entry name" value="Ig_CycH"/>
    <property type="match status" value="1"/>
</dbReference>
<keyword evidence="6" id="KW-1133">Transmembrane helix</keyword>
<dbReference type="SUPFAM" id="SSF48452">
    <property type="entry name" value="TPR-like"/>
    <property type="match status" value="1"/>
</dbReference>
<dbReference type="InterPro" id="IPR019734">
    <property type="entry name" value="TPR_rpt"/>
</dbReference>
<dbReference type="PROSITE" id="PS50005">
    <property type="entry name" value="TPR"/>
    <property type="match status" value="1"/>
</dbReference>
<evidence type="ECO:0000256" key="1">
    <source>
        <dbReference type="ARBA" id="ARBA00004196"/>
    </source>
</evidence>
<evidence type="ECO:0000256" key="4">
    <source>
        <dbReference type="ARBA" id="ARBA00022803"/>
    </source>
</evidence>
<feature type="repeat" description="TPR" evidence="5">
    <location>
        <begin position="155"/>
        <end position="188"/>
    </location>
</feature>
<dbReference type="InterPro" id="IPR056413">
    <property type="entry name" value="TPR_CcmH_CycH"/>
</dbReference>
<dbReference type="InterPro" id="IPR017560">
    <property type="entry name" value="Cyt_c_biogenesis_CcmI"/>
</dbReference>
<comment type="caution">
    <text evidence="9">The sequence shown here is derived from an EMBL/GenBank/DDBJ whole genome shotgun (WGS) entry which is preliminary data.</text>
</comment>
<keyword evidence="4 5" id="KW-0802">TPR repeat</keyword>
<reference evidence="9 10" key="1">
    <citation type="submission" date="2020-05" db="EMBL/GenBank/DDBJ databases">
        <title>Horizontal transmission and recombination maintain forever young bacterial symbiont genomes.</title>
        <authorList>
            <person name="Russell S.L."/>
            <person name="Pepper-Tunick E."/>
            <person name="Svedberg J."/>
            <person name="Byrne A."/>
            <person name="Ruelas Castillo J."/>
            <person name="Vollmers C."/>
            <person name="Beinart R.A."/>
            <person name="Corbett-Detig R."/>
        </authorList>
    </citation>
    <scope>NUCLEOTIDE SEQUENCE [LARGE SCALE GENOMIC DNA]</scope>
    <source>
        <strain evidence="9">455</strain>
    </source>
</reference>
<keyword evidence="6" id="KW-0472">Membrane</keyword>
<feature type="transmembrane region" description="Helical" evidence="6">
    <location>
        <begin position="6"/>
        <end position="24"/>
    </location>
</feature>
<feature type="domain" description="Cytochrome c-type biogenesis protein H TPR" evidence="8">
    <location>
        <begin position="137"/>
        <end position="261"/>
    </location>
</feature>
<accession>A0A853F5N4</accession>
<evidence type="ECO:0000256" key="3">
    <source>
        <dbReference type="ARBA" id="ARBA00022748"/>
    </source>
</evidence>
<dbReference type="EMBL" id="JACCHT010000001">
    <property type="protein sequence ID" value="NYT27075.1"/>
    <property type="molecule type" value="Genomic_DNA"/>
</dbReference>
<dbReference type="InterPro" id="IPR051263">
    <property type="entry name" value="C-type_cytochrome_biogenesis"/>
</dbReference>
<keyword evidence="6" id="KW-0812">Transmembrane</keyword>
<protein>
    <submittedName>
        <fullName evidence="9">C-type cytochrome biogenesis protein CcmI</fullName>
    </submittedName>
</protein>
<keyword evidence="2" id="KW-0677">Repeat</keyword>
<evidence type="ECO:0000313" key="9">
    <source>
        <dbReference type="EMBL" id="NYT27075.1"/>
    </source>
</evidence>
<evidence type="ECO:0000259" key="7">
    <source>
        <dbReference type="Pfam" id="PF23892"/>
    </source>
</evidence>